<protein>
    <submittedName>
        <fullName evidence="1">Uncharacterized protein</fullName>
    </submittedName>
</protein>
<dbReference type="GeneID" id="5980876"/>
<dbReference type="KEGG" id="pno:SNOG_13747"/>
<evidence type="ECO:0000313" key="1">
    <source>
        <dbReference type="EMBL" id="EAT78771.1"/>
    </source>
</evidence>
<reference evidence="2" key="1">
    <citation type="journal article" date="2007" name="Plant Cell">
        <title>Dothideomycete-plant interactions illuminated by genome sequencing and EST analysis of the wheat pathogen Stagonospora nodorum.</title>
        <authorList>
            <person name="Hane J.K."/>
            <person name="Lowe R.G."/>
            <person name="Solomon P.S."/>
            <person name="Tan K.C."/>
            <person name="Schoch C.L."/>
            <person name="Spatafora J.W."/>
            <person name="Crous P.W."/>
            <person name="Kodira C."/>
            <person name="Birren B.W."/>
            <person name="Galagan J.E."/>
            <person name="Torriani S.F."/>
            <person name="McDonald B.A."/>
            <person name="Oliver R.P."/>
        </authorList>
    </citation>
    <scope>NUCLEOTIDE SEQUENCE [LARGE SCALE GENOMIC DNA]</scope>
    <source>
        <strain evidence="2">SN15 / ATCC MYA-4574 / FGSC 10173</strain>
    </source>
</reference>
<name>Q0U3B7_PHANO</name>
<evidence type="ECO:0000313" key="2">
    <source>
        <dbReference type="Proteomes" id="UP000001055"/>
    </source>
</evidence>
<dbReference type="AlphaFoldDB" id="Q0U3B7"/>
<dbReference type="EMBL" id="CH445352">
    <property type="protein sequence ID" value="EAT78771.1"/>
    <property type="molecule type" value="Genomic_DNA"/>
</dbReference>
<gene>
    <name evidence="1" type="ORF">SNOG_13747</name>
</gene>
<dbReference type="Proteomes" id="UP000001055">
    <property type="component" value="Unassembled WGS sequence"/>
</dbReference>
<organism evidence="1 2">
    <name type="scientific">Phaeosphaeria nodorum (strain SN15 / ATCC MYA-4574 / FGSC 10173)</name>
    <name type="common">Glume blotch fungus</name>
    <name type="synonym">Parastagonospora nodorum</name>
    <dbReference type="NCBI Taxonomy" id="321614"/>
    <lineage>
        <taxon>Eukaryota</taxon>
        <taxon>Fungi</taxon>
        <taxon>Dikarya</taxon>
        <taxon>Ascomycota</taxon>
        <taxon>Pezizomycotina</taxon>
        <taxon>Dothideomycetes</taxon>
        <taxon>Pleosporomycetidae</taxon>
        <taxon>Pleosporales</taxon>
        <taxon>Pleosporineae</taxon>
        <taxon>Phaeosphaeriaceae</taxon>
        <taxon>Parastagonospora</taxon>
    </lineage>
</organism>
<dbReference type="RefSeq" id="XP_001803954.1">
    <property type="nucleotide sequence ID" value="XM_001803902.1"/>
</dbReference>
<proteinExistence type="predicted"/>
<dbReference type="InParanoid" id="Q0U3B7"/>
<accession>Q0U3B7</accession>
<sequence length="64" mass="7017">MATALKLGYSDAVDNRIMVNSDAGRRRPRHLFVTTPVLGYGIQDSLFLTCPFIGQSDGFDGLQL</sequence>